<dbReference type="PANTHER" id="PTHR30195:SF16">
    <property type="entry name" value="TYPE I RESTRICTION ENZYME ENDONUCLEASE SUBUNIT"/>
    <property type="match status" value="1"/>
</dbReference>
<keyword evidence="8 11" id="KW-0378">Hydrolase</keyword>
<name>A0A1B7LVG3_9MICC</name>
<evidence type="ECO:0000256" key="1">
    <source>
        <dbReference type="ARBA" id="ARBA00000851"/>
    </source>
</evidence>
<dbReference type="Gene3D" id="3.90.1570.50">
    <property type="match status" value="2"/>
</dbReference>
<comment type="function">
    <text evidence="11">Subunit R is required for both nuclease and ATPase activities, but not for modification.</text>
</comment>
<evidence type="ECO:0000259" key="12">
    <source>
        <dbReference type="PROSITE" id="PS51192"/>
    </source>
</evidence>
<dbReference type="PANTHER" id="PTHR30195">
    <property type="entry name" value="TYPE I SITE-SPECIFIC DEOXYRIBONUCLEASE PROTEIN SUBUNIT M AND R"/>
    <property type="match status" value="1"/>
</dbReference>
<proteinExistence type="inferred from homology"/>
<dbReference type="Gene3D" id="1.20.58.2040">
    <property type="match status" value="1"/>
</dbReference>
<keyword evidence="6 11" id="KW-0680">Restriction system</keyword>
<dbReference type="EC" id="3.1.21.3" evidence="11"/>
<sequence>MVYDNLAAADSDYSAGSTVVAVYEPEAESTSAYQSEAELERMLVKQLTAQAYEHVPVRREEDLIVNLRLQLELLNETQFSDTEWERFFRTVIANERDTIADKAERIQGDGYLQELVRDDGSMSNIKLIDRVHMHNNRLQVINQYEVEAAQDGGTAQDGSRYGNRYDVTILVNGLPLVHIELKRRGVPLREAFNQIRRYGRDSFWTGRALFDYVQIFVISNGTLTKYYSNTTRLQHVEKAQAGRSSKRKQTSNSFEFTSWWADAENKPIQELRAFTRTFFAKHTLLAVLTRYCILTYDKTLMVMRPYQIVACEQILRRIETASNYKRWGTVEAGGYIWHTTGSGKTLTSFKTAQLATRLSSVDKVLFVVDRKDLDYQTMKEYDRFEKGAANSNTSTAVLKRQLEDPNARIIITTIHKLSHFIKSNPANEVYGKHVVLIFDECHRSQFGEMHGAITRSFRKYHLFGFTGTPIFAVNAPTRTSAITKGTTRSSGPSLLTTEQVFGDKLHTYTIVDAIKDKNVLPFMISYVNTVTASAQAENAEVPGINTESALLAPERIEQITAYILENFDRKTKRAFSYDFDQLLNVSEVASARSSKKVAEIRKSRRVNGLNAMLATASIAAARAYNREFQKQQAELVPDRRLRVATIFSFAPNQEMDGISLLPDESMDPADLARDDRDFLEEAIADYNTMFNTNYDTSSDSFENYYKDLSLRLKNREVDLMIVVNMFLTGFDATTLNTLFVDKNLHYHGLIQAFSRTNRILNSVKTFGNIVSFRNLEEETNDAISLFGNKDAQGIVLMKSYAEYLAEYQSAVNNLVEDFPLGVDGSAPIIPREKEQKNFIRLLGGILRLHNILTSFDDFTDPNRADNPLSPRMLQDYQSLYLDLYQERRARTQTEDEPIDEDVVFEIELIKQVEINVDYILMLVDKYRQEHGEGDDKELRSEISRAVDASPSLRNKKDLVEAFVESISAQQDSDIDLVWRQFIEDRKNAELDEIIDSERLRAEPARAFMEHTFRDGELRTAGTEIVEILPRVSRFATNPEHSLDGVKQRVVTKLVKFFDRFFGLVVSHEDQ</sequence>
<evidence type="ECO:0000256" key="6">
    <source>
        <dbReference type="ARBA" id="ARBA00022747"/>
    </source>
</evidence>
<evidence type="ECO:0000256" key="9">
    <source>
        <dbReference type="ARBA" id="ARBA00022840"/>
    </source>
</evidence>
<evidence type="ECO:0000313" key="13">
    <source>
        <dbReference type="EMBL" id="OAV52212.1"/>
    </source>
</evidence>
<dbReference type="SMART" id="SM00487">
    <property type="entry name" value="DEXDc"/>
    <property type="match status" value="1"/>
</dbReference>
<keyword evidence="7" id="KW-0255">Endonuclease</keyword>
<comment type="caution">
    <text evidence="13">The sequence shown here is derived from an EMBL/GenBank/DDBJ whole genome shotgun (WGS) entry which is preliminary data.</text>
</comment>
<dbReference type="EMBL" id="LXEY01000109">
    <property type="protein sequence ID" value="OAV52212.1"/>
    <property type="molecule type" value="Genomic_DNA"/>
</dbReference>
<dbReference type="SUPFAM" id="SSF52540">
    <property type="entry name" value="P-loop containing nucleoside triphosphate hydrolases"/>
    <property type="match status" value="1"/>
</dbReference>
<dbReference type="Pfam" id="PF22679">
    <property type="entry name" value="T1R_D3-like"/>
    <property type="match status" value="1"/>
</dbReference>
<organism evidence="13 14">
    <name type="scientific">Enteractinococcus helveticum</name>
    <dbReference type="NCBI Taxonomy" id="1837282"/>
    <lineage>
        <taxon>Bacteria</taxon>
        <taxon>Bacillati</taxon>
        <taxon>Actinomycetota</taxon>
        <taxon>Actinomycetes</taxon>
        <taxon>Micrococcales</taxon>
        <taxon>Micrococcaceae</taxon>
    </lineage>
</organism>
<evidence type="ECO:0000256" key="8">
    <source>
        <dbReference type="ARBA" id="ARBA00022801"/>
    </source>
</evidence>
<dbReference type="Pfam" id="PF18766">
    <property type="entry name" value="SWI2_SNF2"/>
    <property type="match status" value="1"/>
</dbReference>
<dbReference type="InterPro" id="IPR014001">
    <property type="entry name" value="Helicase_ATP-bd"/>
</dbReference>
<dbReference type="InterPro" id="IPR004473">
    <property type="entry name" value="Restrct_endonuc_typeI_HsdR"/>
</dbReference>
<evidence type="ECO:0000256" key="7">
    <source>
        <dbReference type="ARBA" id="ARBA00022759"/>
    </source>
</evidence>
<dbReference type="GO" id="GO:0003677">
    <property type="term" value="F:DNA binding"/>
    <property type="evidence" value="ECO:0007669"/>
    <property type="project" value="UniProtKB-KW"/>
</dbReference>
<dbReference type="InterPro" id="IPR055180">
    <property type="entry name" value="HsdR_RecA-like_helicase_dom_2"/>
</dbReference>
<dbReference type="Pfam" id="PF12008">
    <property type="entry name" value="EcoR124_C"/>
    <property type="match status" value="1"/>
</dbReference>
<keyword evidence="10 11" id="KW-0238">DNA-binding</keyword>
<dbReference type="STRING" id="1837282.A6F49_00850"/>
<dbReference type="InterPro" id="IPR007409">
    <property type="entry name" value="Restrct_endonuc_type1_HsdR_N"/>
</dbReference>
<keyword evidence="14" id="KW-1185">Reference proteome</keyword>
<keyword evidence="4" id="KW-0540">Nuclease</keyword>
<dbReference type="CDD" id="cd18800">
    <property type="entry name" value="SF2_C_EcoR124I-like"/>
    <property type="match status" value="1"/>
</dbReference>
<feature type="domain" description="Helicase ATP-binding" evidence="12">
    <location>
        <begin position="333"/>
        <end position="470"/>
    </location>
</feature>
<dbReference type="GO" id="GO:0004386">
    <property type="term" value="F:helicase activity"/>
    <property type="evidence" value="ECO:0007669"/>
    <property type="project" value="UniProtKB-KW"/>
</dbReference>
<keyword evidence="5 11" id="KW-0547">Nucleotide-binding</keyword>
<comment type="catalytic activity">
    <reaction evidence="1 11">
        <text>Endonucleolytic cleavage of DNA to give random double-stranded fragments with terminal 5'-phosphates, ATP is simultaneously hydrolyzed.</text>
        <dbReference type="EC" id="3.1.21.3"/>
    </reaction>
</comment>
<dbReference type="CDD" id="cd18030">
    <property type="entry name" value="DEXHc_RE_I_HsdR"/>
    <property type="match status" value="1"/>
</dbReference>
<evidence type="ECO:0000256" key="5">
    <source>
        <dbReference type="ARBA" id="ARBA00022741"/>
    </source>
</evidence>
<dbReference type="PROSITE" id="PS51192">
    <property type="entry name" value="HELICASE_ATP_BIND_1"/>
    <property type="match status" value="1"/>
</dbReference>
<comment type="similarity">
    <text evidence="2 11">Belongs to the HsdR family.</text>
</comment>
<evidence type="ECO:0000256" key="3">
    <source>
        <dbReference type="ARBA" id="ARBA00011296"/>
    </source>
</evidence>
<protein>
    <recommendedName>
        <fullName evidence="11">Type I restriction enzyme endonuclease subunit</fullName>
        <shortName evidence="11">R protein</shortName>
        <ecNumber evidence="11">3.1.21.3</ecNumber>
    </recommendedName>
</protein>
<dbReference type="NCBIfam" id="TIGR00348">
    <property type="entry name" value="hsdR"/>
    <property type="match status" value="1"/>
</dbReference>
<evidence type="ECO:0000256" key="4">
    <source>
        <dbReference type="ARBA" id="ARBA00022722"/>
    </source>
</evidence>
<dbReference type="GO" id="GO:0009035">
    <property type="term" value="F:type I site-specific deoxyribonuclease activity"/>
    <property type="evidence" value="ECO:0007669"/>
    <property type="project" value="UniProtKB-EC"/>
</dbReference>
<dbReference type="AlphaFoldDB" id="A0A1B7LVG3"/>
<dbReference type="Pfam" id="PF04313">
    <property type="entry name" value="HSDR_N"/>
    <property type="match status" value="1"/>
</dbReference>
<evidence type="ECO:0000256" key="11">
    <source>
        <dbReference type="RuleBase" id="RU364115"/>
    </source>
</evidence>
<dbReference type="InterPro" id="IPR027417">
    <property type="entry name" value="P-loop_NTPase"/>
</dbReference>
<evidence type="ECO:0000313" key="14">
    <source>
        <dbReference type="Proteomes" id="UP000078292"/>
    </source>
</evidence>
<dbReference type="CDD" id="cd22332">
    <property type="entry name" value="HsdR_N"/>
    <property type="match status" value="1"/>
</dbReference>
<dbReference type="GO" id="GO:0005524">
    <property type="term" value="F:ATP binding"/>
    <property type="evidence" value="ECO:0007669"/>
    <property type="project" value="UniProtKB-KW"/>
</dbReference>
<comment type="subunit">
    <text evidence="3 11">The type I restriction/modification system is composed of three polypeptides R, M and S.</text>
</comment>
<accession>A0A1B7LVG3</accession>
<reference evidence="13 14" key="1">
    <citation type="submission" date="2016-04" db="EMBL/GenBank/DDBJ databases">
        <title>First whole genome shotgun sequence of the bacterium Enteractinococcus sp. strain UASWS1574.</title>
        <authorList>
            <person name="Crovadore J."/>
            <person name="Chablais R."/>
            <person name="Lefort F."/>
        </authorList>
    </citation>
    <scope>NUCLEOTIDE SEQUENCE [LARGE SCALE GENOMIC DNA]</scope>
    <source>
        <strain evidence="13 14">UASWS1574</strain>
    </source>
</reference>
<dbReference type="GO" id="GO:0009307">
    <property type="term" value="P:DNA restriction-modification system"/>
    <property type="evidence" value="ECO:0007669"/>
    <property type="project" value="UniProtKB-KW"/>
</dbReference>
<evidence type="ECO:0000256" key="2">
    <source>
        <dbReference type="ARBA" id="ARBA00008598"/>
    </source>
</evidence>
<keyword evidence="13" id="KW-0347">Helicase</keyword>
<keyword evidence="9 11" id="KW-0067">ATP-binding</keyword>
<dbReference type="InterPro" id="IPR051268">
    <property type="entry name" value="Type-I_R_enzyme_R_subunit"/>
</dbReference>
<gene>
    <name evidence="13" type="ORF">A6F49_00850</name>
</gene>
<evidence type="ECO:0000256" key="10">
    <source>
        <dbReference type="ARBA" id="ARBA00023125"/>
    </source>
</evidence>
<dbReference type="InterPro" id="IPR040980">
    <property type="entry name" value="SWI2_SNF2"/>
</dbReference>
<dbReference type="Gene3D" id="3.40.50.300">
    <property type="entry name" value="P-loop containing nucleotide triphosphate hydrolases"/>
    <property type="match status" value="2"/>
</dbReference>
<dbReference type="InterPro" id="IPR022625">
    <property type="entry name" value="TypeI_RM_Rsu_C"/>
</dbReference>
<dbReference type="REBASE" id="165003">
    <property type="entry name" value="Ehe1574ORF860P"/>
</dbReference>
<dbReference type="Proteomes" id="UP000078292">
    <property type="component" value="Unassembled WGS sequence"/>
</dbReference>